<dbReference type="HOGENOM" id="CLU_035908_0_0_0"/>
<dbReference type="InterPro" id="IPR017850">
    <property type="entry name" value="Alkaline_phosphatase_core_sf"/>
</dbReference>
<dbReference type="Pfam" id="PF07394">
    <property type="entry name" value="DUF1501"/>
    <property type="match status" value="1"/>
</dbReference>
<sequence>MPENLVASYQPFTPSLQYLSKEVPIMAVSITCDGMRRRDFLKVGALGVSLSLSGYLQLAAAGQLSKKATATSAIFINLPGGPSHMDTFDLKPDAPTEYRGTFNPIKTNVAGVEFCEHLPKLATCADKFAILRGVSHTLGAHELGTEYVNTGNRPIPSLEYPGYGSVVTKELGGPKDLPPFVAIPNSNQRPGFLGVQYAPLNTTSTPQPGRPFSVRGISLGNGLTVEEVERRQSLLQDLDRTFATVESNSQLLTGLDRFSEQAHAIITSKRARDAFDVSKESPKFAEPFGAEPFGQSCLLATRLIESGVRFVSLSLGGWDTHTDNFTKLKTKNLPSLDTGLAALLKGLDEKGLLETTAVFVTGEFGRTPKINTRSAEGGRDHYPRCMFMLMAGGGIKGGQVVGESDEKATMPKNEAITPDDAAATFYHVLGIDHTMEYHTNTGRPITIVRDGSPIKQLLS</sequence>
<dbReference type="KEGG" id="psl:Psta_4282"/>
<dbReference type="PANTHER" id="PTHR43737:SF1">
    <property type="entry name" value="DUF1501 DOMAIN-CONTAINING PROTEIN"/>
    <property type="match status" value="1"/>
</dbReference>
<dbReference type="PANTHER" id="PTHR43737">
    <property type="entry name" value="BLL7424 PROTEIN"/>
    <property type="match status" value="1"/>
</dbReference>
<dbReference type="STRING" id="530564.Psta_4282"/>
<organism evidence="1 2">
    <name type="scientific">Pirellula staleyi (strain ATCC 27377 / DSM 6068 / ICPB 4128)</name>
    <name type="common">Pirella staleyi</name>
    <dbReference type="NCBI Taxonomy" id="530564"/>
    <lineage>
        <taxon>Bacteria</taxon>
        <taxon>Pseudomonadati</taxon>
        <taxon>Planctomycetota</taxon>
        <taxon>Planctomycetia</taxon>
        <taxon>Pirellulales</taxon>
        <taxon>Pirellulaceae</taxon>
        <taxon>Pirellula</taxon>
    </lineage>
</organism>
<proteinExistence type="predicted"/>
<dbReference type="eggNOG" id="COG4102">
    <property type="taxonomic scope" value="Bacteria"/>
</dbReference>
<dbReference type="Gene3D" id="3.40.720.10">
    <property type="entry name" value="Alkaline Phosphatase, subunit A"/>
    <property type="match status" value="1"/>
</dbReference>
<dbReference type="AlphaFoldDB" id="D2R4W8"/>
<name>D2R4W8_PIRSD</name>
<reference evidence="1 2" key="1">
    <citation type="journal article" date="2009" name="Stand. Genomic Sci.">
        <title>Complete genome sequence of Pirellula staleyi type strain (ATCC 27377).</title>
        <authorList>
            <person name="Clum A."/>
            <person name="Tindall B.J."/>
            <person name="Sikorski J."/>
            <person name="Ivanova N."/>
            <person name="Mavrommatis K."/>
            <person name="Lucas S."/>
            <person name="Glavina del Rio T."/>
            <person name="Nolan M."/>
            <person name="Chen F."/>
            <person name="Tice H."/>
            <person name="Pitluck S."/>
            <person name="Cheng J.F."/>
            <person name="Chertkov O."/>
            <person name="Brettin T."/>
            <person name="Han C."/>
            <person name="Detter J.C."/>
            <person name="Kuske C."/>
            <person name="Bruce D."/>
            <person name="Goodwin L."/>
            <person name="Ovchinikova G."/>
            <person name="Pati A."/>
            <person name="Mikhailova N."/>
            <person name="Chen A."/>
            <person name="Palaniappan K."/>
            <person name="Land M."/>
            <person name="Hauser L."/>
            <person name="Chang Y.J."/>
            <person name="Jeffries C.D."/>
            <person name="Chain P."/>
            <person name="Rohde M."/>
            <person name="Goker M."/>
            <person name="Bristow J."/>
            <person name="Eisen J.A."/>
            <person name="Markowitz V."/>
            <person name="Hugenholtz P."/>
            <person name="Kyrpides N.C."/>
            <person name="Klenk H.P."/>
            <person name="Lapidus A."/>
        </authorList>
    </citation>
    <scope>NUCLEOTIDE SEQUENCE [LARGE SCALE GENOMIC DNA]</scope>
    <source>
        <strain evidence="2">ATCC 27377 / DSM 6068 / ICPB 4128</strain>
    </source>
</reference>
<evidence type="ECO:0000313" key="1">
    <source>
        <dbReference type="EMBL" id="ADB18930.1"/>
    </source>
</evidence>
<gene>
    <name evidence="1" type="ordered locus">Psta_4282</name>
</gene>
<evidence type="ECO:0000313" key="2">
    <source>
        <dbReference type="Proteomes" id="UP000001887"/>
    </source>
</evidence>
<keyword evidence="2" id="KW-1185">Reference proteome</keyword>
<protein>
    <recommendedName>
        <fullName evidence="3">DUF1501 domain-containing protein</fullName>
    </recommendedName>
</protein>
<dbReference type="SUPFAM" id="SSF53649">
    <property type="entry name" value="Alkaline phosphatase-like"/>
    <property type="match status" value="1"/>
</dbReference>
<evidence type="ECO:0008006" key="3">
    <source>
        <dbReference type="Google" id="ProtNLM"/>
    </source>
</evidence>
<accession>D2R4W8</accession>
<dbReference type="InterPro" id="IPR010869">
    <property type="entry name" value="DUF1501"/>
</dbReference>
<dbReference type="EMBL" id="CP001848">
    <property type="protein sequence ID" value="ADB18930.1"/>
    <property type="molecule type" value="Genomic_DNA"/>
</dbReference>
<dbReference type="Proteomes" id="UP000001887">
    <property type="component" value="Chromosome"/>
</dbReference>